<feature type="region of interest" description="Disordered" evidence="1">
    <location>
        <begin position="1"/>
        <end position="34"/>
    </location>
</feature>
<dbReference type="Proteomes" id="UP001225378">
    <property type="component" value="Chromosome"/>
</dbReference>
<name>A0AAU7NPX0_9GAMM</name>
<evidence type="ECO:0000256" key="2">
    <source>
        <dbReference type="SAM" id="Phobius"/>
    </source>
</evidence>
<proteinExistence type="predicted"/>
<keyword evidence="4" id="KW-1185">Reference proteome</keyword>
<feature type="transmembrane region" description="Helical" evidence="2">
    <location>
        <begin position="55"/>
        <end position="74"/>
    </location>
</feature>
<gene>
    <name evidence="3" type="ORF">Q9L42_011610</name>
</gene>
<feature type="compositionally biased region" description="Basic and acidic residues" evidence="1">
    <location>
        <begin position="24"/>
        <end position="34"/>
    </location>
</feature>
<organism evidence="3 4">
    <name type="scientific">Methylomarinum roseum</name>
    <dbReference type="NCBI Taxonomy" id="3067653"/>
    <lineage>
        <taxon>Bacteria</taxon>
        <taxon>Pseudomonadati</taxon>
        <taxon>Pseudomonadota</taxon>
        <taxon>Gammaproteobacteria</taxon>
        <taxon>Methylococcales</taxon>
        <taxon>Methylococcaceae</taxon>
        <taxon>Methylomarinum</taxon>
    </lineage>
</organism>
<keyword evidence="2" id="KW-0472">Membrane</keyword>
<evidence type="ECO:0008006" key="5">
    <source>
        <dbReference type="Google" id="ProtNLM"/>
    </source>
</evidence>
<protein>
    <recommendedName>
        <fullName evidence="5">SH3 domain-containing protein</fullName>
    </recommendedName>
</protein>
<keyword evidence="2" id="KW-1133">Transmembrane helix</keyword>
<dbReference type="RefSeq" id="WP_305908243.1">
    <property type="nucleotide sequence ID" value="NZ_CP157743.1"/>
</dbReference>
<dbReference type="AlphaFoldDB" id="A0AAU7NPX0"/>
<keyword evidence="2" id="KW-0812">Transmembrane</keyword>
<evidence type="ECO:0000313" key="3">
    <source>
        <dbReference type="EMBL" id="XBS19018.1"/>
    </source>
</evidence>
<evidence type="ECO:0000256" key="1">
    <source>
        <dbReference type="SAM" id="MobiDB-lite"/>
    </source>
</evidence>
<reference evidence="3 4" key="1">
    <citation type="journal article" date="2024" name="Microbiology">
        <title>Methylomarinum rosea sp. nov., a novel halophilic methanotrophic bacterium from the hypersaline Lake Elton.</title>
        <authorList>
            <person name="Suleimanov R.Z."/>
            <person name="Oshkin I.Y."/>
            <person name="Danilova O.V."/>
            <person name="Suzina N.E."/>
            <person name="Dedysh S.N."/>
        </authorList>
    </citation>
    <scope>NUCLEOTIDE SEQUENCE [LARGE SCALE GENOMIC DNA]</scope>
    <source>
        <strain evidence="3 4">Ch1-1</strain>
    </source>
</reference>
<dbReference type="EMBL" id="CP157743">
    <property type="protein sequence ID" value="XBS19018.1"/>
    <property type="molecule type" value="Genomic_DNA"/>
</dbReference>
<sequence>MSNGEHENTNESENQTDVETPTEAEQKTEAKGEEKNALNNILASIMEIKESKPKVFYGGIGAVVLVLIIILMSGGSDKELPVHQAKNIVVGQNYVLKSANAALPTAPVRLVSVPGSMAAYDDTEEEDRTGCKQIAPGTPVKVVQTQDAFGKKDAFVQVEMTDGECQGRKGWVLAINIQ</sequence>
<dbReference type="KEGG" id="mech:Q9L42_011610"/>
<accession>A0AAU7NPX0</accession>
<evidence type="ECO:0000313" key="4">
    <source>
        <dbReference type="Proteomes" id="UP001225378"/>
    </source>
</evidence>